<dbReference type="Proteomes" id="UP000885738">
    <property type="component" value="Unassembled WGS sequence"/>
</dbReference>
<feature type="transmembrane region" description="Helical" evidence="7">
    <location>
        <begin position="163"/>
        <end position="183"/>
    </location>
</feature>
<evidence type="ECO:0000256" key="7">
    <source>
        <dbReference type="SAM" id="Phobius"/>
    </source>
</evidence>
<gene>
    <name evidence="9" type="ORF">ENI35_02455</name>
</gene>
<organism evidence="9">
    <name type="scientific">Desulfofervidus auxilii</name>
    <dbReference type="NCBI Taxonomy" id="1621989"/>
    <lineage>
        <taxon>Bacteria</taxon>
        <taxon>Pseudomonadati</taxon>
        <taxon>Thermodesulfobacteriota</taxon>
        <taxon>Candidatus Desulfofervidia</taxon>
        <taxon>Candidatus Desulfofervidales</taxon>
        <taxon>Candidatus Desulfofervidaceae</taxon>
        <taxon>Candidatus Desulfofervidus</taxon>
    </lineage>
</organism>
<proteinExistence type="predicted"/>
<keyword evidence="4" id="KW-0378">Hydrolase</keyword>
<sequence length="216" mass="24862">MCKIRQSISTKFHPGFYGQTFKKFKDSHMNSIITLDKNLFLWLNHSLNSPCLDHFFWLITWLGNGWILAFITGLGLWFYDRDIFKYHWPWMVLATLLSGLTVVLIKSLIARPRPLAEFAPLIQNGQLYINVLGSALKTNSFPSGHTQVAFAVATYLSLIFRRVAFIFLMLACLVGISRIYLGVHFPLDVLVGAMIGSSFSVILWKWHKKFYQKQPL</sequence>
<dbReference type="PANTHER" id="PTHR14969">
    <property type="entry name" value="SPHINGOSINE-1-PHOSPHATE PHOSPHOHYDROLASE"/>
    <property type="match status" value="1"/>
</dbReference>
<keyword evidence="5 7" id="KW-1133">Transmembrane helix</keyword>
<evidence type="ECO:0000256" key="5">
    <source>
        <dbReference type="ARBA" id="ARBA00022989"/>
    </source>
</evidence>
<protein>
    <submittedName>
        <fullName evidence="9">Phosphatase PAP2 family protein</fullName>
    </submittedName>
</protein>
<dbReference type="SUPFAM" id="SSF48317">
    <property type="entry name" value="Acid phosphatase/Vanadium-dependent haloperoxidase"/>
    <property type="match status" value="1"/>
</dbReference>
<feature type="domain" description="Phosphatidic acid phosphatase type 2/haloperoxidase" evidence="8">
    <location>
        <begin position="84"/>
        <end position="204"/>
    </location>
</feature>
<feature type="transmembrane region" description="Helical" evidence="7">
    <location>
        <begin position="55"/>
        <end position="78"/>
    </location>
</feature>
<evidence type="ECO:0000256" key="1">
    <source>
        <dbReference type="ARBA" id="ARBA00004651"/>
    </source>
</evidence>
<comment type="subcellular location">
    <subcellularLocation>
        <location evidence="1">Cell membrane</location>
        <topology evidence="1">Multi-pass membrane protein</topology>
    </subcellularLocation>
</comment>
<keyword evidence="3 7" id="KW-0812">Transmembrane</keyword>
<feature type="transmembrane region" description="Helical" evidence="7">
    <location>
        <begin position="90"/>
        <end position="109"/>
    </location>
</feature>
<dbReference type="GO" id="GO:0016787">
    <property type="term" value="F:hydrolase activity"/>
    <property type="evidence" value="ECO:0007669"/>
    <property type="project" value="UniProtKB-KW"/>
</dbReference>
<evidence type="ECO:0000313" key="9">
    <source>
        <dbReference type="EMBL" id="HEC67663.1"/>
    </source>
</evidence>
<evidence type="ECO:0000256" key="6">
    <source>
        <dbReference type="ARBA" id="ARBA00023136"/>
    </source>
</evidence>
<evidence type="ECO:0000256" key="2">
    <source>
        <dbReference type="ARBA" id="ARBA00022475"/>
    </source>
</evidence>
<dbReference type="InterPro" id="IPR000326">
    <property type="entry name" value="PAP2/HPO"/>
</dbReference>
<evidence type="ECO:0000256" key="3">
    <source>
        <dbReference type="ARBA" id="ARBA00022692"/>
    </source>
</evidence>
<accession>A0A7C1VNY5</accession>
<keyword evidence="6 7" id="KW-0472">Membrane</keyword>
<dbReference type="AlphaFoldDB" id="A0A7C1VNY5"/>
<feature type="transmembrane region" description="Helical" evidence="7">
    <location>
        <begin position="189"/>
        <end position="206"/>
    </location>
</feature>
<dbReference type="Pfam" id="PF01569">
    <property type="entry name" value="PAP2"/>
    <property type="match status" value="1"/>
</dbReference>
<dbReference type="GO" id="GO:0005886">
    <property type="term" value="C:plasma membrane"/>
    <property type="evidence" value="ECO:0007669"/>
    <property type="project" value="UniProtKB-SubCell"/>
</dbReference>
<evidence type="ECO:0000259" key="8">
    <source>
        <dbReference type="SMART" id="SM00014"/>
    </source>
</evidence>
<name>A0A7C1VNY5_DESA2</name>
<evidence type="ECO:0000256" key="4">
    <source>
        <dbReference type="ARBA" id="ARBA00022801"/>
    </source>
</evidence>
<dbReference type="InterPro" id="IPR036938">
    <property type="entry name" value="PAP2/HPO_sf"/>
</dbReference>
<dbReference type="EMBL" id="DRIH01000078">
    <property type="protein sequence ID" value="HEC67663.1"/>
    <property type="molecule type" value="Genomic_DNA"/>
</dbReference>
<reference evidence="9" key="1">
    <citation type="journal article" date="2020" name="mSystems">
        <title>Genome- and Community-Level Interaction Insights into Carbon Utilization and Element Cycling Functions of Hydrothermarchaeota in Hydrothermal Sediment.</title>
        <authorList>
            <person name="Zhou Z."/>
            <person name="Liu Y."/>
            <person name="Xu W."/>
            <person name="Pan J."/>
            <person name="Luo Z.H."/>
            <person name="Li M."/>
        </authorList>
    </citation>
    <scope>NUCLEOTIDE SEQUENCE [LARGE SCALE GENOMIC DNA]</scope>
    <source>
        <strain evidence="9">HyVt-389</strain>
    </source>
</reference>
<dbReference type="SMART" id="SM00014">
    <property type="entry name" value="acidPPc"/>
    <property type="match status" value="1"/>
</dbReference>
<dbReference type="Gene3D" id="1.20.144.10">
    <property type="entry name" value="Phosphatidic acid phosphatase type 2/haloperoxidase"/>
    <property type="match status" value="1"/>
</dbReference>
<dbReference type="PANTHER" id="PTHR14969:SF62">
    <property type="entry name" value="DECAPRENYLPHOSPHORYL-5-PHOSPHORIBOSE PHOSPHATASE RV3807C-RELATED"/>
    <property type="match status" value="1"/>
</dbReference>
<keyword evidence="2" id="KW-1003">Cell membrane</keyword>
<comment type="caution">
    <text evidence="9">The sequence shown here is derived from an EMBL/GenBank/DDBJ whole genome shotgun (WGS) entry which is preliminary data.</text>
</comment>